<dbReference type="KEGG" id="asd:AS9A_2222"/>
<dbReference type="AlphaFoldDB" id="F6EQI6"/>
<dbReference type="PROSITE" id="PS01124">
    <property type="entry name" value="HTH_ARAC_FAMILY_2"/>
    <property type="match status" value="1"/>
</dbReference>
<dbReference type="eggNOG" id="COG2207">
    <property type="taxonomic scope" value="Bacteria"/>
</dbReference>
<evidence type="ECO:0000256" key="2">
    <source>
        <dbReference type="ARBA" id="ARBA00023125"/>
    </source>
</evidence>
<organism evidence="5 6">
    <name type="scientific">Hoyosella subflava (strain DSM 45089 / JCM 17490 / NBRC 109087 / DQS3-9A1)</name>
    <name type="common">Amycolicicoccus subflavus</name>
    <dbReference type="NCBI Taxonomy" id="443218"/>
    <lineage>
        <taxon>Bacteria</taxon>
        <taxon>Bacillati</taxon>
        <taxon>Actinomycetota</taxon>
        <taxon>Actinomycetes</taxon>
        <taxon>Mycobacteriales</taxon>
        <taxon>Hoyosellaceae</taxon>
        <taxon>Hoyosella</taxon>
    </lineage>
</organism>
<feature type="domain" description="HTH araC/xylS-type" evidence="4">
    <location>
        <begin position="261"/>
        <end position="358"/>
    </location>
</feature>
<dbReference type="InterPro" id="IPR009057">
    <property type="entry name" value="Homeodomain-like_sf"/>
</dbReference>
<keyword evidence="1" id="KW-0805">Transcription regulation</keyword>
<reference evidence="5 6" key="1">
    <citation type="journal article" date="2011" name="J. Bacteriol.">
        <title>Complete genome sequence of Amycolicicoccus subflavus DQS3-9A1T, an actinomycete isolated from crude oil-polluted soil.</title>
        <authorList>
            <person name="Cai M."/>
            <person name="Chen W.M."/>
            <person name="Nie Y."/>
            <person name="Chi C.Q."/>
            <person name="Wang Y.N."/>
            <person name="Tang Y.Q."/>
            <person name="Li G.Y."/>
            <person name="Wu X.L."/>
        </authorList>
    </citation>
    <scope>NUCLEOTIDE SEQUENCE [LARGE SCALE GENOMIC DNA]</scope>
    <source>
        <strain evidence="6">DSM 45089 / DQS3-9A1</strain>
    </source>
</reference>
<dbReference type="SMART" id="SM00342">
    <property type="entry name" value="HTH_ARAC"/>
    <property type="match status" value="1"/>
</dbReference>
<dbReference type="Gene3D" id="1.10.10.60">
    <property type="entry name" value="Homeodomain-like"/>
    <property type="match status" value="1"/>
</dbReference>
<dbReference type="InterPro" id="IPR032687">
    <property type="entry name" value="AraC-type_N"/>
</dbReference>
<evidence type="ECO:0000313" key="6">
    <source>
        <dbReference type="Proteomes" id="UP000009235"/>
    </source>
</evidence>
<proteinExistence type="predicted"/>
<dbReference type="Pfam" id="PF12625">
    <property type="entry name" value="Arabinose_bd"/>
    <property type="match status" value="1"/>
</dbReference>
<dbReference type="Pfam" id="PF12833">
    <property type="entry name" value="HTH_18"/>
    <property type="match status" value="1"/>
</dbReference>
<keyword evidence="3" id="KW-0804">Transcription</keyword>
<dbReference type="GO" id="GO:0005829">
    <property type="term" value="C:cytosol"/>
    <property type="evidence" value="ECO:0007669"/>
    <property type="project" value="TreeGrafter"/>
</dbReference>
<evidence type="ECO:0000256" key="1">
    <source>
        <dbReference type="ARBA" id="ARBA00023015"/>
    </source>
</evidence>
<dbReference type="STRING" id="443218.AS9A_2222"/>
<gene>
    <name evidence="5" type="ordered locus">AS9A_2222</name>
</gene>
<evidence type="ECO:0000259" key="4">
    <source>
        <dbReference type="PROSITE" id="PS01124"/>
    </source>
</evidence>
<dbReference type="GO" id="GO:0000976">
    <property type="term" value="F:transcription cis-regulatory region binding"/>
    <property type="evidence" value="ECO:0007669"/>
    <property type="project" value="TreeGrafter"/>
</dbReference>
<sequence length="365" mass="40780">MLRLVNYVHIGRCNVISGLMKTPSAPWWDHTRTATAARILVDLGEEYGVASMKMLAGSGLHRADLDDPETEIEAGQEMSIARNLLRILGDRPGLGVRAGSRYTLGSLGLWGFTMITSPTVRDLAKLGTRYAALSFAFIRPIYEEDETHGRVIYDAQEIPEDVRSFFVERELAKILALEQEIVGSRPGFHIETVFGDDRASALQRLAPRRTVLSGRANHALVFTRKLLDERTQQGDPVTTQRWQEQCAQLLERRQSRRGLAAQVRGKVLARLDDPPGMDEIASQLHMEERTLRRKLTMEGVSFRDLVDEVRSTLAIEMLGNGQLTVAEVAVRLGYNDGAAFSRAFKRWTGSSPGRHRNGSKGRKVT</sequence>
<name>F6EQI6_HOYSD</name>
<dbReference type="InterPro" id="IPR018060">
    <property type="entry name" value="HTH_AraC"/>
</dbReference>
<protein>
    <submittedName>
        <fullName evidence="5">Transcriptional regulator, AraC family</fullName>
    </submittedName>
</protein>
<dbReference type="PANTHER" id="PTHR47894">
    <property type="entry name" value="HTH-TYPE TRANSCRIPTIONAL REGULATOR GADX"/>
    <property type="match status" value="1"/>
</dbReference>
<dbReference type="Proteomes" id="UP000009235">
    <property type="component" value="Chromosome"/>
</dbReference>
<dbReference type="PRINTS" id="PR00032">
    <property type="entry name" value="HTHARAC"/>
</dbReference>
<evidence type="ECO:0000313" key="5">
    <source>
        <dbReference type="EMBL" id="AEF40671.1"/>
    </source>
</evidence>
<accession>F6EQI6</accession>
<dbReference type="EMBL" id="CP002786">
    <property type="protein sequence ID" value="AEF40671.1"/>
    <property type="molecule type" value="Genomic_DNA"/>
</dbReference>
<keyword evidence="6" id="KW-1185">Reference proteome</keyword>
<evidence type="ECO:0000256" key="3">
    <source>
        <dbReference type="ARBA" id="ARBA00023163"/>
    </source>
</evidence>
<dbReference type="GO" id="GO:0003700">
    <property type="term" value="F:DNA-binding transcription factor activity"/>
    <property type="evidence" value="ECO:0007669"/>
    <property type="project" value="InterPro"/>
</dbReference>
<dbReference type="SUPFAM" id="SSF46689">
    <property type="entry name" value="Homeodomain-like"/>
    <property type="match status" value="1"/>
</dbReference>
<keyword evidence="2" id="KW-0238">DNA-binding</keyword>
<dbReference type="HOGENOM" id="CLU_047522_3_3_11"/>
<dbReference type="PANTHER" id="PTHR47894:SF1">
    <property type="entry name" value="HTH-TYPE TRANSCRIPTIONAL REGULATOR VQSM"/>
    <property type="match status" value="1"/>
</dbReference>
<dbReference type="InterPro" id="IPR020449">
    <property type="entry name" value="Tscrpt_reg_AraC-type_HTH"/>
</dbReference>